<reference evidence="3 4" key="1">
    <citation type="submission" date="2024-02" db="EMBL/GenBank/DDBJ databases">
        <title>Discinaceae phylogenomics.</title>
        <authorList>
            <person name="Dirks A.C."/>
            <person name="James T.Y."/>
        </authorList>
    </citation>
    <scope>NUCLEOTIDE SEQUENCE [LARGE SCALE GENOMIC DNA]</scope>
    <source>
        <strain evidence="3 4">ACD0624</strain>
    </source>
</reference>
<evidence type="ECO:0000313" key="4">
    <source>
        <dbReference type="Proteomes" id="UP001447188"/>
    </source>
</evidence>
<protein>
    <recommendedName>
        <fullName evidence="2">MOSC domain-containing protein</fullName>
    </recommendedName>
</protein>
<proteinExistence type="predicted"/>
<dbReference type="InterPro" id="IPR005302">
    <property type="entry name" value="MoCF_Sase_C"/>
</dbReference>
<keyword evidence="1" id="KW-0472">Membrane</keyword>
<name>A0ABR3GL76_9PEZI</name>
<keyword evidence="1" id="KW-0812">Transmembrane</keyword>
<organism evidence="3 4">
    <name type="scientific">Discina gigas</name>
    <dbReference type="NCBI Taxonomy" id="1032678"/>
    <lineage>
        <taxon>Eukaryota</taxon>
        <taxon>Fungi</taxon>
        <taxon>Dikarya</taxon>
        <taxon>Ascomycota</taxon>
        <taxon>Pezizomycotina</taxon>
        <taxon>Pezizomycetes</taxon>
        <taxon>Pezizales</taxon>
        <taxon>Discinaceae</taxon>
        <taxon>Discina</taxon>
    </lineage>
</organism>
<feature type="domain" description="MOSC" evidence="2">
    <location>
        <begin position="232"/>
        <end position="301"/>
    </location>
</feature>
<sequence>MAIELAEFPPLQLLAFSAVFVAVGWLLLTRMFQFGKPSNPVGQKLGIEKSNLADEFEYPVDGDEDWKIKSLWVFPVKSCRGVELDETNVVPTGLEYDRQFMFAEKKPHPQSGILQWVFITQRKYPQMALITTKLYPLPKCPTGGTLTVTFPASPRRFPHSLTRGKFVSFSVPLAANKSIMSAFPLTSVKIWLDHPMGHDMSSAVAGELRELEKFLGAKRELALFRVCDSKPREVHRNAPKKEQLGYQSVVGFADAYPVHLLNLASVRELNSRIMDKIPELSIGRFRANIIGLSSIIGSPVR</sequence>
<dbReference type="Proteomes" id="UP001447188">
    <property type="component" value="Unassembled WGS sequence"/>
</dbReference>
<keyword evidence="4" id="KW-1185">Reference proteome</keyword>
<dbReference type="PROSITE" id="PS51340">
    <property type="entry name" value="MOSC"/>
    <property type="match status" value="1"/>
</dbReference>
<evidence type="ECO:0000313" key="3">
    <source>
        <dbReference type="EMBL" id="KAL0636633.1"/>
    </source>
</evidence>
<keyword evidence="1" id="KW-1133">Transmembrane helix</keyword>
<dbReference type="Pfam" id="PF03476">
    <property type="entry name" value="MOSC_N"/>
    <property type="match status" value="1"/>
</dbReference>
<evidence type="ECO:0000256" key="1">
    <source>
        <dbReference type="SAM" id="Phobius"/>
    </source>
</evidence>
<evidence type="ECO:0000259" key="2">
    <source>
        <dbReference type="PROSITE" id="PS51340"/>
    </source>
</evidence>
<accession>A0ABR3GL76</accession>
<comment type="caution">
    <text evidence="3">The sequence shown here is derived from an EMBL/GenBank/DDBJ whole genome shotgun (WGS) entry which is preliminary data.</text>
</comment>
<dbReference type="EMBL" id="JBBBZM010000046">
    <property type="protein sequence ID" value="KAL0636633.1"/>
    <property type="molecule type" value="Genomic_DNA"/>
</dbReference>
<gene>
    <name evidence="3" type="ORF">Q9L58_004362</name>
</gene>
<dbReference type="SUPFAM" id="SSF141673">
    <property type="entry name" value="MOSC N-terminal domain-like"/>
    <property type="match status" value="1"/>
</dbReference>
<feature type="transmembrane region" description="Helical" evidence="1">
    <location>
        <begin position="12"/>
        <end position="28"/>
    </location>
</feature>
<dbReference type="InterPro" id="IPR005303">
    <property type="entry name" value="MOCOS_middle"/>
</dbReference>